<evidence type="ECO:0000313" key="2">
    <source>
        <dbReference type="Proteomes" id="UP000317043"/>
    </source>
</evidence>
<gene>
    <name evidence="1" type="ORF">FB566_1149</name>
</gene>
<sequence>MKPFTNRLAGAVAVILLIAGCGGTPDATTATEIDAIGEALDSADRMYWQITGLGNRLVVDCMSDAGFDVHPAHLAQNPVHDAEQQEPGLMGSQPPEMVEFPTVAEARVTGVGWGVQLADDYVWTAQSEPEDPFHQMPSEYRDGYDEAYFGDESAGGCLSAVNDALVAATGHEMGIPDNPSHLYDPQLRSNLYQTDALHQAREDWSLCMRDRGHPYFEFESNTVDLRSYAATFHRDYDPDHHPAVIGYDPPPGAPWDYDEAMAREIELAVDVAECADETGLRDTMQSEWDAAMETIAIENDDVIFAYHDALKRSLEAAQSLLTA</sequence>
<evidence type="ECO:0000313" key="1">
    <source>
        <dbReference type="EMBL" id="TQL75639.1"/>
    </source>
</evidence>
<dbReference type="OrthoDB" id="3403621at2"/>
<protein>
    <submittedName>
        <fullName evidence="1">Uncharacterized protein</fullName>
    </submittedName>
</protein>
<dbReference type="RefSeq" id="WP_142035827.1">
    <property type="nucleotide sequence ID" value="NZ_JBHTGS010000001.1"/>
</dbReference>
<name>A0A543ASS2_9ACTN</name>
<accession>A0A543ASS2</accession>
<dbReference type="InParanoid" id="A0A543ASS2"/>
<dbReference type="PROSITE" id="PS51257">
    <property type="entry name" value="PROKAR_LIPOPROTEIN"/>
    <property type="match status" value="1"/>
</dbReference>
<dbReference type="Proteomes" id="UP000317043">
    <property type="component" value="Unassembled WGS sequence"/>
</dbReference>
<dbReference type="EMBL" id="VFOW01000001">
    <property type="protein sequence ID" value="TQL75639.1"/>
    <property type="molecule type" value="Genomic_DNA"/>
</dbReference>
<comment type="caution">
    <text evidence="1">The sequence shown here is derived from an EMBL/GenBank/DDBJ whole genome shotgun (WGS) entry which is preliminary data.</text>
</comment>
<organism evidence="1 2">
    <name type="scientific">Stackebrandtia endophytica</name>
    <dbReference type="NCBI Taxonomy" id="1496996"/>
    <lineage>
        <taxon>Bacteria</taxon>
        <taxon>Bacillati</taxon>
        <taxon>Actinomycetota</taxon>
        <taxon>Actinomycetes</taxon>
        <taxon>Glycomycetales</taxon>
        <taxon>Glycomycetaceae</taxon>
        <taxon>Stackebrandtia</taxon>
    </lineage>
</organism>
<reference evidence="1 2" key="1">
    <citation type="submission" date="2019-06" db="EMBL/GenBank/DDBJ databases">
        <title>Sequencing the genomes of 1000 actinobacteria strains.</title>
        <authorList>
            <person name="Klenk H.-P."/>
        </authorList>
    </citation>
    <scope>NUCLEOTIDE SEQUENCE [LARGE SCALE GENOMIC DNA]</scope>
    <source>
        <strain evidence="1 2">DSM 45928</strain>
    </source>
</reference>
<dbReference type="AlphaFoldDB" id="A0A543ASS2"/>
<proteinExistence type="predicted"/>
<keyword evidence="2" id="KW-1185">Reference proteome</keyword>